<gene>
    <name evidence="1" type="ORF">ECRASSUSDP1_LOCUS27869</name>
</gene>
<keyword evidence="2" id="KW-1185">Reference proteome</keyword>
<evidence type="ECO:0000313" key="2">
    <source>
        <dbReference type="Proteomes" id="UP001295684"/>
    </source>
</evidence>
<dbReference type="Proteomes" id="UP001295684">
    <property type="component" value="Unassembled WGS sequence"/>
</dbReference>
<accession>A0AAD1Y8B9</accession>
<reference evidence="1" key="1">
    <citation type="submission" date="2023-07" db="EMBL/GenBank/DDBJ databases">
        <authorList>
            <consortium name="AG Swart"/>
            <person name="Singh M."/>
            <person name="Singh A."/>
            <person name="Seah K."/>
            <person name="Emmerich C."/>
        </authorList>
    </citation>
    <scope>NUCLEOTIDE SEQUENCE</scope>
    <source>
        <strain evidence="1">DP1</strain>
    </source>
</reference>
<name>A0AAD1Y8B9_EUPCR</name>
<organism evidence="1 2">
    <name type="scientific">Euplotes crassus</name>
    <dbReference type="NCBI Taxonomy" id="5936"/>
    <lineage>
        <taxon>Eukaryota</taxon>
        <taxon>Sar</taxon>
        <taxon>Alveolata</taxon>
        <taxon>Ciliophora</taxon>
        <taxon>Intramacronucleata</taxon>
        <taxon>Spirotrichea</taxon>
        <taxon>Hypotrichia</taxon>
        <taxon>Euplotida</taxon>
        <taxon>Euplotidae</taxon>
        <taxon>Moneuplotes</taxon>
    </lineage>
</organism>
<sequence length="123" mass="14334">MEQNNDIDSLFPEFITDDEEQMEKNKVYRSLELKTKEFKTNLTKRKAKRAQYKSNSTKAFFCESGYSKKTMAIASSIRRKENFLRKSGSQMPSFKVIEILNEIRKMKSEDKDDNSGGIKINSD</sequence>
<evidence type="ECO:0000313" key="1">
    <source>
        <dbReference type="EMBL" id="CAI2386260.1"/>
    </source>
</evidence>
<dbReference type="AlphaFoldDB" id="A0AAD1Y8B9"/>
<proteinExistence type="predicted"/>
<comment type="caution">
    <text evidence="1">The sequence shown here is derived from an EMBL/GenBank/DDBJ whole genome shotgun (WGS) entry which is preliminary data.</text>
</comment>
<protein>
    <submittedName>
        <fullName evidence="1">Uncharacterized protein</fullName>
    </submittedName>
</protein>
<dbReference type="EMBL" id="CAMPGE010028749">
    <property type="protein sequence ID" value="CAI2386260.1"/>
    <property type="molecule type" value="Genomic_DNA"/>
</dbReference>